<dbReference type="PANTHER" id="PTHR36617">
    <property type="entry name" value="PROTEIN, PUTATIVE-RELATED"/>
    <property type="match status" value="1"/>
</dbReference>
<reference evidence="1" key="2">
    <citation type="submission" date="2017-06" db="EMBL/GenBank/DDBJ databases">
        <title>WGS assembly of Brachypodium distachyon.</title>
        <authorList>
            <consortium name="The International Brachypodium Initiative"/>
            <person name="Lucas S."/>
            <person name="Harmon-Smith M."/>
            <person name="Lail K."/>
            <person name="Tice H."/>
            <person name="Grimwood J."/>
            <person name="Bruce D."/>
            <person name="Barry K."/>
            <person name="Shu S."/>
            <person name="Lindquist E."/>
            <person name="Wang M."/>
            <person name="Pitluck S."/>
            <person name="Vogel J.P."/>
            <person name="Garvin D.F."/>
            <person name="Mockler T.C."/>
            <person name="Schmutz J."/>
            <person name="Rokhsar D."/>
            <person name="Bevan M.W."/>
        </authorList>
    </citation>
    <scope>NUCLEOTIDE SEQUENCE</scope>
    <source>
        <strain evidence="1">Bd21</strain>
    </source>
</reference>
<dbReference type="EMBL" id="CM000882">
    <property type="protein sequence ID" value="PNT66114.1"/>
    <property type="molecule type" value="Genomic_DNA"/>
</dbReference>
<proteinExistence type="predicted"/>
<protein>
    <recommendedName>
        <fullName evidence="4">Reverse transcriptase zinc-binding domain-containing protein</fullName>
    </recommendedName>
</protein>
<dbReference type="InParanoid" id="A0A2K2CVR4"/>
<reference evidence="2" key="3">
    <citation type="submission" date="2018-08" db="UniProtKB">
        <authorList>
            <consortium name="EnsemblPlants"/>
        </authorList>
    </citation>
    <scope>IDENTIFICATION</scope>
    <source>
        <strain evidence="2">cv. Bd21</strain>
    </source>
</reference>
<dbReference type="Proteomes" id="UP000008810">
    <property type="component" value="Chromosome 3"/>
</dbReference>
<gene>
    <name evidence="1" type="ORF">BRADI_3g07387v3</name>
</gene>
<evidence type="ECO:0008006" key="4">
    <source>
        <dbReference type="Google" id="ProtNLM"/>
    </source>
</evidence>
<evidence type="ECO:0000313" key="2">
    <source>
        <dbReference type="EnsemblPlants" id="PNT66114"/>
    </source>
</evidence>
<dbReference type="EnsemblPlants" id="PNT66114">
    <property type="protein sequence ID" value="PNT66114"/>
    <property type="gene ID" value="BRADI_3g07387v3"/>
</dbReference>
<accession>A0A2K2CVR4</accession>
<evidence type="ECO:0000313" key="3">
    <source>
        <dbReference type="Proteomes" id="UP000008810"/>
    </source>
</evidence>
<reference evidence="1 2" key="1">
    <citation type="journal article" date="2010" name="Nature">
        <title>Genome sequencing and analysis of the model grass Brachypodium distachyon.</title>
        <authorList>
            <consortium name="International Brachypodium Initiative"/>
        </authorList>
    </citation>
    <scope>NUCLEOTIDE SEQUENCE [LARGE SCALE GENOMIC DNA]</scope>
    <source>
        <strain evidence="1 2">Bd21</strain>
    </source>
</reference>
<name>A0A2K2CVR4_BRADI</name>
<evidence type="ECO:0000313" key="1">
    <source>
        <dbReference type="EMBL" id="PNT66114.1"/>
    </source>
</evidence>
<keyword evidence="3" id="KW-1185">Reference proteome</keyword>
<dbReference type="AlphaFoldDB" id="A0A2K2CVR4"/>
<dbReference type="OrthoDB" id="689430at2759"/>
<sequence>MAMKREFGGLGIPNPRDLNVTLLASWIHRCSTFWKGVMWARRATKLGYQWLIGDGRSIHFWEDQWFGGSSLAIQFLDLCTICNEQLATLHDVWDGKEIRLIFRRAFGPRLMEQWEDLSHILDSIELSNEKDQMMWKLHKSGIYTSQSLYALVNFR</sequence>
<feature type="non-terminal residue" evidence="1">
    <location>
        <position position="155"/>
    </location>
</feature>
<organism evidence="1">
    <name type="scientific">Brachypodium distachyon</name>
    <name type="common">Purple false brome</name>
    <name type="synonym">Trachynia distachya</name>
    <dbReference type="NCBI Taxonomy" id="15368"/>
    <lineage>
        <taxon>Eukaryota</taxon>
        <taxon>Viridiplantae</taxon>
        <taxon>Streptophyta</taxon>
        <taxon>Embryophyta</taxon>
        <taxon>Tracheophyta</taxon>
        <taxon>Spermatophyta</taxon>
        <taxon>Magnoliopsida</taxon>
        <taxon>Liliopsida</taxon>
        <taxon>Poales</taxon>
        <taxon>Poaceae</taxon>
        <taxon>BOP clade</taxon>
        <taxon>Pooideae</taxon>
        <taxon>Stipodae</taxon>
        <taxon>Brachypodieae</taxon>
        <taxon>Brachypodium</taxon>
    </lineage>
</organism>
<dbReference type="PANTHER" id="PTHR36617:SF15">
    <property type="entry name" value="REVERSE TRANSCRIPTASE ZINC-BINDING DOMAIN-CONTAINING PROTEIN"/>
    <property type="match status" value="1"/>
</dbReference>
<dbReference type="Gramene" id="PNT66114">
    <property type="protein sequence ID" value="PNT66114"/>
    <property type="gene ID" value="BRADI_3g07387v3"/>
</dbReference>